<proteinExistence type="predicted"/>
<protein>
    <submittedName>
        <fullName evidence="2">SCP domain-containing protein</fullName>
    </submittedName>
</protein>
<evidence type="ECO:0000313" key="2">
    <source>
        <dbReference type="WBParaSite" id="PDA_v2.g23790.t1"/>
    </source>
</evidence>
<sequence>MGQPPSNPTCPNTNLEMTPNLRQKILDAMNTARKTVKNGQMQFYNGQYALPAAEMPNLIWSCAKEVELHHYLKSACDAYPEPYGPIPDISWNHFGIDVVDYNAFVENGLSQSNGTFGMSSSLFMARSPIFTGTQRLDIYHANAQTVGCAMYDCDIGNKAGNEWSGNFSTQIVCSVDPKVQFSEEIYEVASSVTSYIPPSKDVICQDSIFGIELREMVMKKINEIRSKIQDGSYQLENGDIALKALNLNNLAWSCDEEAAIGSALSSLSCDDTLYNPASEFQKIVRQTTLWIYPDDIKGFINQLINEFFVSNPNYNFLSTSTIYSTEYPAAFALSDKATTFACNAKSCYRNGGNEYHFICRAKPSTKINEPLYQVQCCDFEFEMIPTMTPTPESQSESLESTPESN</sequence>
<keyword evidence="1" id="KW-1185">Reference proteome</keyword>
<accession>A0A914PY85</accession>
<dbReference type="Proteomes" id="UP000887578">
    <property type="component" value="Unplaced"/>
</dbReference>
<reference evidence="2" key="1">
    <citation type="submission" date="2022-11" db="UniProtKB">
        <authorList>
            <consortium name="WormBaseParasite"/>
        </authorList>
    </citation>
    <scope>IDENTIFICATION</scope>
</reference>
<evidence type="ECO:0000313" key="1">
    <source>
        <dbReference type="Proteomes" id="UP000887578"/>
    </source>
</evidence>
<dbReference type="InterPro" id="IPR035940">
    <property type="entry name" value="CAP_sf"/>
</dbReference>
<dbReference type="WBParaSite" id="PDA_v2.g23790.t1">
    <property type="protein sequence ID" value="PDA_v2.g23790.t1"/>
    <property type="gene ID" value="PDA_v2.g23790"/>
</dbReference>
<organism evidence="1 2">
    <name type="scientific">Panagrolaimus davidi</name>
    <dbReference type="NCBI Taxonomy" id="227884"/>
    <lineage>
        <taxon>Eukaryota</taxon>
        <taxon>Metazoa</taxon>
        <taxon>Ecdysozoa</taxon>
        <taxon>Nematoda</taxon>
        <taxon>Chromadorea</taxon>
        <taxon>Rhabditida</taxon>
        <taxon>Tylenchina</taxon>
        <taxon>Panagrolaimomorpha</taxon>
        <taxon>Panagrolaimoidea</taxon>
        <taxon>Panagrolaimidae</taxon>
        <taxon>Panagrolaimus</taxon>
    </lineage>
</organism>
<name>A0A914PY85_9BILA</name>
<dbReference type="AlphaFoldDB" id="A0A914PY85"/>
<dbReference type="Gene3D" id="3.40.33.10">
    <property type="entry name" value="CAP"/>
    <property type="match status" value="2"/>
</dbReference>
<dbReference type="SUPFAM" id="SSF55797">
    <property type="entry name" value="PR-1-like"/>
    <property type="match status" value="2"/>
</dbReference>